<dbReference type="InterPro" id="IPR013759">
    <property type="entry name" value="Topo_IIA_B_C"/>
</dbReference>
<dbReference type="GO" id="GO:0005524">
    <property type="term" value="F:ATP binding"/>
    <property type="evidence" value="ECO:0007669"/>
    <property type="project" value="UniProtKB-KW"/>
</dbReference>
<dbReference type="InterPro" id="IPR050634">
    <property type="entry name" value="DNA_Topoisomerase_II"/>
</dbReference>
<keyword evidence="6" id="KW-0547">Nucleotide-binding</keyword>
<dbReference type="AlphaFoldDB" id="A0A1I7XGY6"/>
<dbReference type="SUPFAM" id="SSF54928">
    <property type="entry name" value="RNA-binding domain, RBD"/>
    <property type="match status" value="1"/>
</dbReference>
<feature type="domain" description="Topo IIA-type catalytic" evidence="13">
    <location>
        <begin position="72"/>
        <end position="453"/>
    </location>
</feature>
<dbReference type="Proteomes" id="UP000095283">
    <property type="component" value="Unplaced"/>
</dbReference>
<dbReference type="GO" id="GO:0005634">
    <property type="term" value="C:nucleus"/>
    <property type="evidence" value="ECO:0007669"/>
    <property type="project" value="TreeGrafter"/>
</dbReference>
<reference evidence="15" key="1">
    <citation type="submission" date="2016-11" db="UniProtKB">
        <authorList>
            <consortium name="WormBaseParasite"/>
        </authorList>
    </citation>
    <scope>IDENTIFICATION</scope>
</reference>
<dbReference type="Gene3D" id="1.10.268.10">
    <property type="entry name" value="Topoisomerase, domain 3"/>
    <property type="match status" value="1"/>
</dbReference>
<proteinExistence type="inferred from homology"/>
<dbReference type="InterPro" id="IPR013758">
    <property type="entry name" value="Topo_IIA_A/C_ab"/>
</dbReference>
<evidence type="ECO:0000256" key="4">
    <source>
        <dbReference type="ARBA" id="ARBA00012895"/>
    </source>
</evidence>
<keyword evidence="9 11" id="KW-0238">DNA-binding</keyword>
<dbReference type="InterPro" id="IPR013760">
    <property type="entry name" value="Topo_IIA-like_dom_sf"/>
</dbReference>
<dbReference type="GO" id="GO:0003918">
    <property type="term" value="F:DNA topoisomerase type II (double strand cut, ATP-hydrolyzing) activity"/>
    <property type="evidence" value="ECO:0007669"/>
    <property type="project" value="UniProtKB-EC"/>
</dbReference>
<evidence type="ECO:0000256" key="12">
    <source>
        <dbReference type="SAM" id="MobiDB-lite"/>
    </source>
</evidence>
<evidence type="ECO:0000259" key="13">
    <source>
        <dbReference type="PROSITE" id="PS52040"/>
    </source>
</evidence>
<feature type="compositionally biased region" description="Basic and acidic residues" evidence="12">
    <location>
        <begin position="645"/>
        <end position="660"/>
    </location>
</feature>
<feature type="compositionally biased region" description="Basic and acidic residues" evidence="12">
    <location>
        <begin position="625"/>
        <end position="637"/>
    </location>
</feature>
<evidence type="ECO:0000313" key="15">
    <source>
        <dbReference type="WBParaSite" id="Hba_16776"/>
    </source>
</evidence>
<organism evidence="14 15">
    <name type="scientific">Heterorhabditis bacteriophora</name>
    <name type="common">Entomopathogenic nematode worm</name>
    <dbReference type="NCBI Taxonomy" id="37862"/>
    <lineage>
        <taxon>Eukaryota</taxon>
        <taxon>Metazoa</taxon>
        <taxon>Ecdysozoa</taxon>
        <taxon>Nematoda</taxon>
        <taxon>Chromadorea</taxon>
        <taxon>Rhabditida</taxon>
        <taxon>Rhabditina</taxon>
        <taxon>Rhabditomorpha</taxon>
        <taxon>Strongyloidea</taxon>
        <taxon>Heterorhabditidae</taxon>
        <taxon>Heterorhabditis</taxon>
    </lineage>
</organism>
<dbReference type="Pfam" id="PF16898">
    <property type="entry name" value="TOPRIM_C"/>
    <property type="match status" value="1"/>
</dbReference>
<comment type="cofactor">
    <cofactor evidence="2">
        <name>Mg(2+)</name>
        <dbReference type="ChEBI" id="CHEBI:18420"/>
    </cofactor>
</comment>
<comment type="similarity">
    <text evidence="3">Belongs to the type II topoisomerase family.</text>
</comment>
<dbReference type="InterPro" id="IPR013757">
    <property type="entry name" value="Topo_IIA_A_a_sf"/>
</dbReference>
<dbReference type="InterPro" id="IPR002205">
    <property type="entry name" value="Topo_IIA_dom_A"/>
</dbReference>
<keyword evidence="7" id="KW-0067">ATP-binding</keyword>
<dbReference type="Gene3D" id="3.30.1360.40">
    <property type="match status" value="1"/>
</dbReference>
<dbReference type="InterPro" id="IPR035979">
    <property type="entry name" value="RBD_domain_sf"/>
</dbReference>
<protein>
    <recommendedName>
        <fullName evidence="4">DNA topoisomerase (ATP-hydrolyzing)</fullName>
        <ecNumber evidence="4">5.6.2.2</ecNumber>
    </recommendedName>
</protein>
<dbReference type="PROSITE" id="PS52040">
    <property type="entry name" value="TOPO_IIA"/>
    <property type="match status" value="1"/>
</dbReference>
<evidence type="ECO:0000256" key="3">
    <source>
        <dbReference type="ARBA" id="ARBA00011080"/>
    </source>
</evidence>
<evidence type="ECO:0000256" key="6">
    <source>
        <dbReference type="ARBA" id="ARBA00022741"/>
    </source>
</evidence>
<feature type="compositionally biased region" description="Polar residues" evidence="12">
    <location>
        <begin position="599"/>
        <end position="609"/>
    </location>
</feature>
<evidence type="ECO:0000256" key="2">
    <source>
        <dbReference type="ARBA" id="ARBA00001946"/>
    </source>
</evidence>
<dbReference type="Gene3D" id="3.40.50.670">
    <property type="match status" value="1"/>
</dbReference>
<dbReference type="InterPro" id="IPR031660">
    <property type="entry name" value="TOPRIM_C"/>
</dbReference>
<accession>A0A1I7XGY6</accession>
<comment type="catalytic activity">
    <reaction evidence="1 11">
        <text>ATP-dependent breakage, passage and rejoining of double-stranded DNA.</text>
        <dbReference type="EC" id="5.6.2.2"/>
    </reaction>
</comment>
<name>A0A1I7XGY6_HETBA</name>
<dbReference type="PRINTS" id="PR01158">
    <property type="entry name" value="TOPISMRASEII"/>
</dbReference>
<evidence type="ECO:0000313" key="14">
    <source>
        <dbReference type="Proteomes" id="UP000095283"/>
    </source>
</evidence>
<dbReference type="GO" id="GO:0000712">
    <property type="term" value="P:resolution of meiotic recombination intermediates"/>
    <property type="evidence" value="ECO:0007669"/>
    <property type="project" value="TreeGrafter"/>
</dbReference>
<feature type="active site" description="O-(5'-phospho-DNA)-tyrosine intermediate" evidence="11">
    <location>
        <position position="162"/>
    </location>
</feature>
<feature type="region of interest" description="Disordered" evidence="12">
    <location>
        <begin position="582"/>
        <end position="660"/>
    </location>
</feature>
<evidence type="ECO:0000256" key="1">
    <source>
        <dbReference type="ARBA" id="ARBA00000185"/>
    </source>
</evidence>
<keyword evidence="8 11" id="KW-0799">Topoisomerase</keyword>
<dbReference type="PANTHER" id="PTHR10169">
    <property type="entry name" value="DNA TOPOISOMERASE/GYRASE"/>
    <property type="match status" value="1"/>
</dbReference>
<sequence>MSKHLIKFKYGGVEDDESIRLVFNKDRVEDRKKWMQQNQENEETPNGLELTYKQFIDKELISFTYLDLKRSIPSMVDGLKPSQRKVLHTLIRMGKQKEIKVSQLAGATSLNQAYHHGEESLVNTIVHLAQDYVGSNNVPLLMAIGQFGTRHEGGTDAANARYIHTQLRFEVLSNNAYCPIVPLVLVNGAEGIATGWATRILNHDLRKVANNVRRMIDGSVLEPMIPSFTGFTGSINKVEENVFEVRGVASLLPDERKNSAHIRCFKEYHSERNVRFTVDLKRDMAKHYMKRQNTDLIKLFKLSSNVTVNSMVLFDENGRLKKYSSTAEILWDHFKTRKRKYEERKEYETRMLEAQKKIVDNQVRFIESIMNGTIQLGRPRLEIENKLRSEGFEDDPVKKWKRETPNLSYLLDMPMSRLTLEEISRLHQRREDKAKELKATIERSWEEAWLSDLDAMEKVGPVEKVHLMDKGTHRFALVLFVDIESVPFAIETLNGVKLFDVPITVKPRNGTKQEEEYKKFIEIKRRNSRGFAQNNASPNIDESRQREHSGLLYPMMEGTLALQGLPTSFLYNDVCSPLGYTPSPPHSTGRLQPGYKIPSFSQHNTSQRLDNWHSPNSRYGGGSSNRDRRDDSRDFRSVKKTNSFYDRRDKGYDNRDNRRY</sequence>
<evidence type="ECO:0000256" key="11">
    <source>
        <dbReference type="PROSITE-ProRule" id="PRU01384"/>
    </source>
</evidence>
<evidence type="ECO:0000256" key="8">
    <source>
        <dbReference type="ARBA" id="ARBA00023029"/>
    </source>
</evidence>
<dbReference type="SMART" id="SM00434">
    <property type="entry name" value="TOP4c"/>
    <property type="match status" value="1"/>
</dbReference>
<dbReference type="GO" id="GO:0000819">
    <property type="term" value="P:sister chromatid segregation"/>
    <property type="evidence" value="ECO:0007669"/>
    <property type="project" value="TreeGrafter"/>
</dbReference>
<dbReference type="EC" id="5.6.2.2" evidence="4"/>
<dbReference type="InterPro" id="IPR001154">
    <property type="entry name" value="TopoII_euk"/>
</dbReference>
<keyword evidence="5" id="KW-0479">Metal-binding</keyword>
<dbReference type="WBParaSite" id="Hba_16776">
    <property type="protein sequence ID" value="Hba_16776"/>
    <property type="gene ID" value="Hba_16776"/>
</dbReference>
<dbReference type="Pfam" id="PF00521">
    <property type="entry name" value="DNA_topoisoIV"/>
    <property type="match status" value="3"/>
</dbReference>
<evidence type="ECO:0000256" key="7">
    <source>
        <dbReference type="ARBA" id="ARBA00022840"/>
    </source>
</evidence>
<evidence type="ECO:0000256" key="5">
    <source>
        <dbReference type="ARBA" id="ARBA00022723"/>
    </source>
</evidence>
<dbReference type="GO" id="GO:0006265">
    <property type="term" value="P:DNA topological change"/>
    <property type="evidence" value="ECO:0007669"/>
    <property type="project" value="UniProtKB-UniRule"/>
</dbReference>
<dbReference type="PANTHER" id="PTHR10169:SF38">
    <property type="entry name" value="DNA TOPOISOMERASE 2"/>
    <property type="match status" value="1"/>
</dbReference>
<dbReference type="SUPFAM" id="SSF56719">
    <property type="entry name" value="Type II DNA topoisomerase"/>
    <property type="match status" value="1"/>
</dbReference>
<dbReference type="GO" id="GO:0046872">
    <property type="term" value="F:metal ion binding"/>
    <property type="evidence" value="ECO:0007669"/>
    <property type="project" value="UniProtKB-KW"/>
</dbReference>
<keyword evidence="14" id="KW-1185">Reference proteome</keyword>
<evidence type="ECO:0000256" key="10">
    <source>
        <dbReference type="ARBA" id="ARBA00023235"/>
    </source>
</evidence>
<dbReference type="GO" id="GO:0003677">
    <property type="term" value="F:DNA binding"/>
    <property type="evidence" value="ECO:0007669"/>
    <property type="project" value="UniProtKB-UniRule"/>
</dbReference>
<keyword evidence="10 11" id="KW-0413">Isomerase</keyword>
<dbReference type="Gene3D" id="3.90.199.10">
    <property type="entry name" value="Topoisomerase II, domain 5"/>
    <property type="match status" value="2"/>
</dbReference>
<evidence type="ECO:0000256" key="9">
    <source>
        <dbReference type="ARBA" id="ARBA00023125"/>
    </source>
</evidence>